<dbReference type="EMBL" id="WHJC01000151">
    <property type="protein sequence ID" value="MPQ44103.1"/>
    <property type="molecule type" value="Genomic_DNA"/>
</dbReference>
<name>A0A6I1MMV8_9CLOT</name>
<keyword evidence="1" id="KW-0732">Signal</keyword>
<gene>
    <name evidence="2" type="ORF">GBZ86_10055</name>
</gene>
<sequence length="149" mass="17194">MVLKKRKFTSLVLAFSIFASPVIVEAKSKPSRSRDIIYEGYSYTTQVNNLNLIINDIYETYNGLVVDAYLYNTTNRIFSDIGNFNLEIRDSYGAVIAQKVFRTISIKGGLSPLQGKRVFLNFGRRSYNLKNKDLTNISWAFTYNYRDKE</sequence>
<comment type="caution">
    <text evidence="2">The sequence shown here is derived from an EMBL/GenBank/DDBJ whole genome shotgun (WGS) entry which is preliminary data.</text>
</comment>
<reference evidence="2 3" key="1">
    <citation type="submission" date="2019-10" db="EMBL/GenBank/DDBJ databases">
        <title>The Genome Sequence of Clostridium tarantellae Isolated from Fish Brain.</title>
        <authorList>
            <person name="Bano L."/>
            <person name="Kiel M."/>
            <person name="Sales G."/>
            <person name="Doxey A.C."/>
            <person name="Mansfield M.J."/>
            <person name="Schiavone M."/>
            <person name="Rossetto O."/>
            <person name="Pirazzini M."/>
            <person name="Dobrindt U."/>
            <person name="Montecucco C."/>
        </authorList>
    </citation>
    <scope>NUCLEOTIDE SEQUENCE [LARGE SCALE GENOMIC DNA]</scope>
    <source>
        <strain evidence="2 3">DSM 3997</strain>
    </source>
</reference>
<feature type="chain" id="PRO_5026163608" evidence="1">
    <location>
        <begin position="27"/>
        <end position="149"/>
    </location>
</feature>
<organism evidence="2 3">
    <name type="scientific">Clostridium tarantellae</name>
    <dbReference type="NCBI Taxonomy" id="39493"/>
    <lineage>
        <taxon>Bacteria</taxon>
        <taxon>Bacillati</taxon>
        <taxon>Bacillota</taxon>
        <taxon>Clostridia</taxon>
        <taxon>Eubacteriales</taxon>
        <taxon>Clostridiaceae</taxon>
        <taxon>Clostridium</taxon>
    </lineage>
</organism>
<evidence type="ECO:0000256" key="1">
    <source>
        <dbReference type="SAM" id="SignalP"/>
    </source>
</evidence>
<protein>
    <submittedName>
        <fullName evidence="2">Uncharacterized protein</fullName>
    </submittedName>
</protein>
<dbReference type="RefSeq" id="WP_152890288.1">
    <property type="nucleotide sequence ID" value="NZ_WHJC01000151.1"/>
</dbReference>
<evidence type="ECO:0000313" key="2">
    <source>
        <dbReference type="EMBL" id="MPQ44103.1"/>
    </source>
</evidence>
<keyword evidence="3" id="KW-1185">Reference proteome</keyword>
<dbReference type="AlphaFoldDB" id="A0A6I1MMV8"/>
<accession>A0A6I1MMV8</accession>
<proteinExistence type="predicted"/>
<dbReference type="Proteomes" id="UP000430345">
    <property type="component" value="Unassembled WGS sequence"/>
</dbReference>
<evidence type="ECO:0000313" key="3">
    <source>
        <dbReference type="Proteomes" id="UP000430345"/>
    </source>
</evidence>
<dbReference type="OrthoDB" id="9893906at2"/>
<feature type="signal peptide" evidence="1">
    <location>
        <begin position="1"/>
        <end position="26"/>
    </location>
</feature>